<organism evidence="1 2">
    <name type="scientific">Nocardioides marinisabuli</name>
    <dbReference type="NCBI Taxonomy" id="419476"/>
    <lineage>
        <taxon>Bacteria</taxon>
        <taxon>Bacillati</taxon>
        <taxon>Actinomycetota</taxon>
        <taxon>Actinomycetes</taxon>
        <taxon>Propionibacteriales</taxon>
        <taxon>Nocardioidaceae</taxon>
        <taxon>Nocardioides</taxon>
    </lineage>
</organism>
<accession>A0A7Y9EYP8</accession>
<dbReference type="Proteomes" id="UP000516957">
    <property type="component" value="Unassembled WGS sequence"/>
</dbReference>
<dbReference type="EMBL" id="JACCBE010000001">
    <property type="protein sequence ID" value="NYD56399.1"/>
    <property type="molecule type" value="Genomic_DNA"/>
</dbReference>
<gene>
    <name evidence="1" type="ORF">BKA08_000637</name>
</gene>
<name>A0A7Y9EYP8_9ACTN</name>
<comment type="caution">
    <text evidence="1">The sequence shown here is derived from an EMBL/GenBank/DDBJ whole genome shotgun (WGS) entry which is preliminary data.</text>
</comment>
<proteinExistence type="predicted"/>
<reference evidence="1 2" key="1">
    <citation type="submission" date="2020-07" db="EMBL/GenBank/DDBJ databases">
        <title>Sequencing the genomes of 1000 actinobacteria strains.</title>
        <authorList>
            <person name="Klenk H.-P."/>
        </authorList>
    </citation>
    <scope>NUCLEOTIDE SEQUENCE [LARGE SCALE GENOMIC DNA]</scope>
    <source>
        <strain evidence="1 2">DSM 18965</strain>
    </source>
</reference>
<dbReference type="AlphaFoldDB" id="A0A7Y9EYP8"/>
<evidence type="ECO:0000313" key="1">
    <source>
        <dbReference type="EMBL" id="NYD56399.1"/>
    </source>
</evidence>
<keyword evidence="2" id="KW-1185">Reference proteome</keyword>
<dbReference type="RefSeq" id="WP_179614306.1">
    <property type="nucleotide sequence ID" value="NZ_CP059163.1"/>
</dbReference>
<protein>
    <submittedName>
        <fullName evidence="1">Uncharacterized protein</fullName>
    </submittedName>
</protein>
<evidence type="ECO:0000313" key="2">
    <source>
        <dbReference type="Proteomes" id="UP000516957"/>
    </source>
</evidence>
<sequence>MATTEDTSTQAVDGSRTDEVVDWTDLGRRMWTFLTGREAAIHYAFEDITVEVPRDTGARAPRATWKVDGRLTITTTDKGEPVAPVEGR</sequence>